<dbReference type="PROSITE" id="PS01357">
    <property type="entry name" value="ZF_ZZ_1"/>
    <property type="match status" value="1"/>
</dbReference>
<dbReference type="SMART" id="SM00717">
    <property type="entry name" value="SANT"/>
    <property type="match status" value="1"/>
</dbReference>
<evidence type="ECO:0000256" key="1">
    <source>
        <dbReference type="ARBA" id="ARBA00004123"/>
    </source>
</evidence>
<keyword evidence="2" id="KW-0479">Metal-binding</keyword>
<dbReference type="GO" id="GO:0008270">
    <property type="term" value="F:zinc ion binding"/>
    <property type="evidence" value="ECO:0007669"/>
    <property type="project" value="UniProtKB-KW"/>
</dbReference>
<evidence type="ECO:0000256" key="3">
    <source>
        <dbReference type="ARBA" id="ARBA00022771"/>
    </source>
</evidence>
<dbReference type="Gene3D" id="3.30.60.90">
    <property type="match status" value="1"/>
</dbReference>
<comment type="caution">
    <text evidence="15">The sequence shown here is derived from an EMBL/GenBank/DDBJ whole genome shotgun (WGS) entry which is preliminary data.</text>
</comment>
<evidence type="ECO:0000256" key="7">
    <source>
        <dbReference type="ARBA" id="ARBA00023242"/>
    </source>
</evidence>
<dbReference type="AlphaFoldDB" id="A0A8H3TQB5"/>
<keyword evidence="3 9" id="KW-0863">Zinc-finger</keyword>
<dbReference type="Gene3D" id="1.10.10.60">
    <property type="entry name" value="Homeodomain-like"/>
    <property type="match status" value="1"/>
</dbReference>
<dbReference type="PANTHER" id="PTHR12374:SF20">
    <property type="entry name" value="TRANSCRIPTIONAL ADAPTER 2-ALPHA"/>
    <property type="match status" value="1"/>
</dbReference>
<dbReference type="GO" id="GO:0005634">
    <property type="term" value="C:nucleus"/>
    <property type="evidence" value="ECO:0007669"/>
    <property type="project" value="UniProtKB-SubCell"/>
</dbReference>
<dbReference type="InterPro" id="IPR055141">
    <property type="entry name" value="TADA2A_B-like_dom"/>
</dbReference>
<evidence type="ECO:0000259" key="11">
    <source>
        <dbReference type="PROSITE" id="PS50090"/>
    </source>
</evidence>
<feature type="domain" description="Myb-like" evidence="11">
    <location>
        <begin position="82"/>
        <end position="125"/>
    </location>
</feature>
<dbReference type="InterPro" id="IPR017884">
    <property type="entry name" value="SANT_dom"/>
</dbReference>
<feature type="domain" description="SANT" evidence="14">
    <location>
        <begin position="77"/>
        <end position="129"/>
    </location>
</feature>
<keyword evidence="16" id="KW-1185">Reference proteome</keyword>
<feature type="domain" description="ZZ-type" evidence="12">
    <location>
        <begin position="17"/>
        <end position="75"/>
    </location>
</feature>
<evidence type="ECO:0000313" key="15">
    <source>
        <dbReference type="EMBL" id="GHJ85252.1"/>
    </source>
</evidence>
<dbReference type="GO" id="GO:0006357">
    <property type="term" value="P:regulation of transcription by RNA polymerase II"/>
    <property type="evidence" value="ECO:0007669"/>
    <property type="project" value="InterPro"/>
</dbReference>
<evidence type="ECO:0000259" key="13">
    <source>
        <dbReference type="PROSITE" id="PS50934"/>
    </source>
</evidence>
<dbReference type="OrthoDB" id="270417at2759"/>
<dbReference type="InterPro" id="IPR036388">
    <property type="entry name" value="WH-like_DNA-bd_sf"/>
</dbReference>
<evidence type="ECO:0000259" key="14">
    <source>
        <dbReference type="PROSITE" id="PS51293"/>
    </source>
</evidence>
<dbReference type="InterPro" id="IPR009057">
    <property type="entry name" value="Homeodomain-like_sf"/>
</dbReference>
<feature type="domain" description="SWIRM" evidence="13">
    <location>
        <begin position="470"/>
        <end position="566"/>
    </location>
</feature>
<keyword evidence="5 8" id="KW-0805">Transcription regulation</keyword>
<evidence type="ECO:0000256" key="9">
    <source>
        <dbReference type="PROSITE-ProRule" id="PRU00228"/>
    </source>
</evidence>
<protein>
    <recommendedName>
        <fullName evidence="8">Transcriptional adapter 2</fullName>
    </recommendedName>
</protein>
<keyword evidence="6 8" id="KW-0804">Transcription</keyword>
<dbReference type="PANTHER" id="PTHR12374">
    <property type="entry name" value="TRANSCRIPTIONAL ADAPTOR 2 ADA2 -RELATED"/>
    <property type="match status" value="1"/>
</dbReference>
<name>A0A8H3TQB5_9TREE</name>
<keyword evidence="7 8" id="KW-0539">Nucleus</keyword>
<accession>A0A8H3TQB5</accession>
<dbReference type="InterPro" id="IPR000433">
    <property type="entry name" value="Znf_ZZ"/>
</dbReference>
<dbReference type="PROSITE" id="PS50090">
    <property type="entry name" value="MYB_LIKE"/>
    <property type="match status" value="1"/>
</dbReference>
<dbReference type="InterPro" id="IPR001005">
    <property type="entry name" value="SANT/Myb"/>
</dbReference>
<keyword evidence="4" id="KW-0862">Zinc</keyword>
<dbReference type="SMART" id="SM00291">
    <property type="entry name" value="ZnF_ZZ"/>
    <property type="match status" value="1"/>
</dbReference>
<dbReference type="Gene3D" id="1.10.10.10">
    <property type="entry name" value="Winged helix-like DNA-binding domain superfamily/Winged helix DNA-binding domain"/>
    <property type="match status" value="1"/>
</dbReference>
<feature type="compositionally biased region" description="Polar residues" evidence="10">
    <location>
        <begin position="240"/>
        <end position="254"/>
    </location>
</feature>
<evidence type="ECO:0000256" key="10">
    <source>
        <dbReference type="SAM" id="MobiDB-lite"/>
    </source>
</evidence>
<dbReference type="PROSITE" id="PS50135">
    <property type="entry name" value="ZF_ZZ_2"/>
    <property type="match status" value="1"/>
</dbReference>
<comment type="subcellular location">
    <subcellularLocation>
        <location evidence="1 8">Nucleus</location>
    </subcellularLocation>
</comment>
<dbReference type="SUPFAM" id="SSF57850">
    <property type="entry name" value="RING/U-box"/>
    <property type="match status" value="1"/>
</dbReference>
<dbReference type="GO" id="GO:0003713">
    <property type="term" value="F:transcription coactivator activity"/>
    <property type="evidence" value="ECO:0007669"/>
    <property type="project" value="InterPro"/>
</dbReference>
<dbReference type="Pfam" id="PF25299">
    <property type="entry name" value="ZZ_ADA2"/>
    <property type="match status" value="1"/>
</dbReference>
<dbReference type="FunFam" id="1.10.10.60:FF:000115">
    <property type="entry name" value="Transcriptional adapter 2"/>
    <property type="match status" value="1"/>
</dbReference>
<dbReference type="InterPro" id="IPR041983">
    <property type="entry name" value="ADA2-like_ZZ"/>
</dbReference>
<dbReference type="PIRSF" id="PIRSF025024">
    <property type="entry name" value="Transcriptional_adaptor_2"/>
    <property type="match status" value="1"/>
</dbReference>
<proteinExistence type="predicted"/>
<dbReference type="SUPFAM" id="SSF46689">
    <property type="entry name" value="Homeodomain-like"/>
    <property type="match status" value="2"/>
</dbReference>
<feature type="compositionally biased region" description="Basic and acidic residues" evidence="10">
    <location>
        <begin position="270"/>
        <end position="288"/>
    </location>
</feature>
<dbReference type="InterPro" id="IPR043145">
    <property type="entry name" value="Znf_ZZ_sf"/>
</dbReference>
<dbReference type="EMBL" id="BLZA01000011">
    <property type="protein sequence ID" value="GHJ85252.1"/>
    <property type="molecule type" value="Genomic_DNA"/>
</dbReference>
<reference evidence="15" key="1">
    <citation type="submission" date="2020-07" db="EMBL/GenBank/DDBJ databases">
        <title>Draft Genome Sequence of a Deep-Sea Yeast, Naganishia (Cryptococcus) liquefaciens strain N6.</title>
        <authorList>
            <person name="Han Y.W."/>
            <person name="Kajitani R."/>
            <person name="Morimoto H."/>
            <person name="Parhat M."/>
            <person name="Tsubouchi H."/>
            <person name="Bakenova O."/>
            <person name="Ogata M."/>
            <person name="Argunhan B."/>
            <person name="Aoki R."/>
            <person name="Kajiwara S."/>
            <person name="Itoh T."/>
            <person name="Iwasaki H."/>
        </authorList>
    </citation>
    <scope>NUCLEOTIDE SEQUENCE</scope>
    <source>
        <strain evidence="15">N6</strain>
    </source>
</reference>
<evidence type="ECO:0000256" key="6">
    <source>
        <dbReference type="ARBA" id="ARBA00023163"/>
    </source>
</evidence>
<evidence type="ECO:0000313" key="16">
    <source>
        <dbReference type="Proteomes" id="UP000620104"/>
    </source>
</evidence>
<feature type="region of interest" description="Disordered" evidence="10">
    <location>
        <begin position="223"/>
        <end position="307"/>
    </location>
</feature>
<dbReference type="FunFam" id="1.10.10.10:FF:000087">
    <property type="entry name" value="Transcriptional adapter 2"/>
    <property type="match status" value="1"/>
</dbReference>
<evidence type="ECO:0000259" key="12">
    <source>
        <dbReference type="PROSITE" id="PS50135"/>
    </source>
</evidence>
<dbReference type="InterPro" id="IPR007526">
    <property type="entry name" value="SWIRM"/>
</dbReference>
<dbReference type="GO" id="GO:0070461">
    <property type="term" value="C:SAGA-type complex"/>
    <property type="evidence" value="ECO:0007669"/>
    <property type="project" value="TreeGrafter"/>
</dbReference>
<dbReference type="PROSITE" id="PS51293">
    <property type="entry name" value="SANT"/>
    <property type="match status" value="1"/>
</dbReference>
<sequence>MTVTKRRVKAETAEGTGIKYTCDVCGADITHTVRIKCADKECPEVDLCPSCFSKGEEKDAHKAWHDYKIVETHSKPIFTEDWGADEELLLITGLQQYGLGNWQDVAEHVGTRFKEECEKHYFDTYINDRKSGKPCMPRMKAKLDITQDEFLSRKRARIEKMRQPAPIPLTAIEQTKASAPTNHEVAGYMPGRLEFEHEVDNDAEVVIKDMEFGLVYAYGGDEQPEAPTKGDKPIVVNDKPVTSSKALPSSSTKPSEGEKGKPGSSDEELKDVSKIDDKEKEPAVKPDAEESDGEQENEAVLQPGMHLEDEEDLELKLAALEIYYEKLAHRQEVKDFIFDRALMDYKRMQKAEKNKSKEEKDLIQRYKVFAKAQTAEDFEVLLNGLHYEQLLRKRIAELQEYRRLGILTASDASRYERMRTERVSGYRTAASNLPREPLTLGERLLKRYQNGQLQDPTGNSNDGRLDPYTFRDIPRSAPLSLSQADALSLLTQEEQELCSSLKILPRPYLVIKETFVIENARRGGMLKRKDAKKIFRIDPAVSAKIYDFLSNNDMLFRDEPKSHRNTFKDVL</sequence>
<dbReference type="GO" id="GO:0006338">
    <property type="term" value="P:chromatin remodeling"/>
    <property type="evidence" value="ECO:0007669"/>
    <property type="project" value="TreeGrafter"/>
</dbReference>
<dbReference type="InterPro" id="IPR016827">
    <property type="entry name" value="Ada2/TADA2"/>
</dbReference>
<dbReference type="Pfam" id="PF00249">
    <property type="entry name" value="Myb_DNA-binding"/>
    <property type="match status" value="1"/>
</dbReference>
<dbReference type="GO" id="GO:0003682">
    <property type="term" value="F:chromatin binding"/>
    <property type="evidence" value="ECO:0007669"/>
    <property type="project" value="TreeGrafter"/>
</dbReference>
<evidence type="ECO:0000256" key="8">
    <source>
        <dbReference type="PIRNR" id="PIRNR025024"/>
    </source>
</evidence>
<dbReference type="CDD" id="cd00167">
    <property type="entry name" value="SANT"/>
    <property type="match status" value="1"/>
</dbReference>
<dbReference type="Proteomes" id="UP000620104">
    <property type="component" value="Unassembled WGS sequence"/>
</dbReference>
<dbReference type="Pfam" id="PF22941">
    <property type="entry name" value="TADA2A-like_3rd"/>
    <property type="match status" value="2"/>
</dbReference>
<dbReference type="CDD" id="cd02335">
    <property type="entry name" value="ZZ_ADA2"/>
    <property type="match status" value="1"/>
</dbReference>
<dbReference type="PROSITE" id="PS50934">
    <property type="entry name" value="SWIRM"/>
    <property type="match status" value="1"/>
</dbReference>
<evidence type="ECO:0000256" key="5">
    <source>
        <dbReference type="ARBA" id="ARBA00023015"/>
    </source>
</evidence>
<dbReference type="FunFam" id="3.30.60.90:FF:000008">
    <property type="entry name" value="Transcriptional adapter 2"/>
    <property type="match status" value="1"/>
</dbReference>
<organism evidence="15 16">
    <name type="scientific">Naganishia liquefaciens</name>
    <dbReference type="NCBI Taxonomy" id="104408"/>
    <lineage>
        <taxon>Eukaryota</taxon>
        <taxon>Fungi</taxon>
        <taxon>Dikarya</taxon>
        <taxon>Basidiomycota</taxon>
        <taxon>Agaricomycotina</taxon>
        <taxon>Tremellomycetes</taxon>
        <taxon>Filobasidiales</taxon>
        <taxon>Filobasidiaceae</taxon>
        <taxon>Naganishia</taxon>
    </lineage>
</organism>
<gene>
    <name evidence="15" type="ORF">NliqN6_1654</name>
</gene>
<evidence type="ECO:0000256" key="2">
    <source>
        <dbReference type="ARBA" id="ARBA00022723"/>
    </source>
</evidence>
<evidence type="ECO:0000256" key="4">
    <source>
        <dbReference type="ARBA" id="ARBA00022833"/>
    </source>
</evidence>